<comment type="caution">
    <text evidence="1">The sequence shown here is derived from an EMBL/GenBank/DDBJ whole genome shotgun (WGS) entry which is preliminary data.</text>
</comment>
<organism evidence="1 2">
    <name type="scientific">Conger conger</name>
    <name type="common">Conger eel</name>
    <name type="synonym">Muraena conger</name>
    <dbReference type="NCBI Taxonomy" id="82655"/>
    <lineage>
        <taxon>Eukaryota</taxon>
        <taxon>Metazoa</taxon>
        <taxon>Chordata</taxon>
        <taxon>Craniata</taxon>
        <taxon>Vertebrata</taxon>
        <taxon>Euteleostomi</taxon>
        <taxon>Actinopterygii</taxon>
        <taxon>Neopterygii</taxon>
        <taxon>Teleostei</taxon>
        <taxon>Anguilliformes</taxon>
        <taxon>Congridae</taxon>
        <taxon>Conger</taxon>
    </lineage>
</organism>
<dbReference type="OrthoDB" id="9439903at2759"/>
<evidence type="ECO:0000313" key="2">
    <source>
        <dbReference type="Proteomes" id="UP001152803"/>
    </source>
</evidence>
<accession>A0A9Q1DI16</accession>
<keyword evidence="2" id="KW-1185">Reference proteome</keyword>
<sequence length="292" mass="32348">MLSSSSRDPPQSLVHVTHLPKMATCASFQVQVASIMEVLAKTAVAEITKLVDDGSAVLRLQMCRSQRENEALKTKLLLMEGELRAVRGYGEGTPGNSLNLSFEVQVCDEFREEQRPNVAGKGTIPVTQRVFDEQLSRGSAKDDQNVHVEKKRDAPDDLDIYSLRIGWKRIHQSQVEQNIGGEITCGISGAAAVDGGGEGPLCDEEELHMQPCPAGDPEKELQAELKQEPEEQPLTPTLPLSVDLGLELQSVWSEATSSGIILGKRRRRRRRSALEDAWLEDDRAIIIYIYIY</sequence>
<protein>
    <submittedName>
        <fullName evidence="1">Uncharacterized protein</fullName>
    </submittedName>
</protein>
<gene>
    <name evidence="1" type="ORF">COCON_G00101430</name>
</gene>
<evidence type="ECO:0000313" key="1">
    <source>
        <dbReference type="EMBL" id="KAJ8271284.1"/>
    </source>
</evidence>
<proteinExistence type="predicted"/>
<reference evidence="1" key="1">
    <citation type="journal article" date="2023" name="Science">
        <title>Genome structures resolve the early diversification of teleost fishes.</title>
        <authorList>
            <person name="Parey E."/>
            <person name="Louis A."/>
            <person name="Montfort J."/>
            <person name="Bouchez O."/>
            <person name="Roques C."/>
            <person name="Iampietro C."/>
            <person name="Lluch J."/>
            <person name="Castinel A."/>
            <person name="Donnadieu C."/>
            <person name="Desvignes T."/>
            <person name="Floi Bucao C."/>
            <person name="Jouanno E."/>
            <person name="Wen M."/>
            <person name="Mejri S."/>
            <person name="Dirks R."/>
            <person name="Jansen H."/>
            <person name="Henkel C."/>
            <person name="Chen W.J."/>
            <person name="Zahm M."/>
            <person name="Cabau C."/>
            <person name="Klopp C."/>
            <person name="Thompson A.W."/>
            <person name="Robinson-Rechavi M."/>
            <person name="Braasch I."/>
            <person name="Lecointre G."/>
            <person name="Bobe J."/>
            <person name="Postlethwait J.H."/>
            <person name="Berthelot C."/>
            <person name="Roest Crollius H."/>
            <person name="Guiguen Y."/>
        </authorList>
    </citation>
    <scope>NUCLEOTIDE SEQUENCE</scope>
    <source>
        <strain evidence="1">Concon-B</strain>
    </source>
</reference>
<dbReference type="Proteomes" id="UP001152803">
    <property type="component" value="Unassembled WGS sequence"/>
</dbReference>
<dbReference type="AlphaFoldDB" id="A0A9Q1DI16"/>
<dbReference type="EMBL" id="JAFJMO010000007">
    <property type="protein sequence ID" value="KAJ8271284.1"/>
    <property type="molecule type" value="Genomic_DNA"/>
</dbReference>
<name>A0A9Q1DI16_CONCO</name>